<dbReference type="InterPro" id="IPR000801">
    <property type="entry name" value="Esterase-like"/>
</dbReference>
<reference evidence="3 4" key="1">
    <citation type="submission" date="2019-07" db="EMBL/GenBank/DDBJ databases">
        <title>Whole genome shotgun sequence of Brevifollis gellanilyticus NBRC 108608.</title>
        <authorList>
            <person name="Hosoyama A."/>
            <person name="Uohara A."/>
            <person name="Ohji S."/>
            <person name="Ichikawa N."/>
        </authorList>
    </citation>
    <scope>NUCLEOTIDE SEQUENCE [LARGE SCALE GENOMIC DNA]</scope>
    <source>
        <strain evidence="3 4">NBRC 108608</strain>
    </source>
</reference>
<dbReference type="InterPro" id="IPR013783">
    <property type="entry name" value="Ig-like_fold"/>
</dbReference>
<dbReference type="PANTHER" id="PTHR48098:SF1">
    <property type="entry name" value="DIACYLGLYCEROL ACYLTRANSFERASE_MYCOLYLTRANSFERASE AG85A"/>
    <property type="match status" value="1"/>
</dbReference>
<keyword evidence="4" id="KW-1185">Reference proteome</keyword>
<feature type="chain" id="PRO_5022067657" description="Glycoside hydrolase family 13 N-terminal domain-containing protein" evidence="1">
    <location>
        <begin position="23"/>
        <end position="367"/>
    </location>
</feature>
<protein>
    <recommendedName>
        <fullName evidence="2">Glycoside hydrolase family 13 N-terminal domain-containing protein</fullName>
    </recommendedName>
</protein>
<proteinExistence type="predicted"/>
<dbReference type="AlphaFoldDB" id="A0A512MGV7"/>
<dbReference type="Pfam" id="PF00756">
    <property type="entry name" value="Esterase"/>
    <property type="match status" value="1"/>
</dbReference>
<dbReference type="CDD" id="cd11294">
    <property type="entry name" value="E_set_Esterase_like_N"/>
    <property type="match status" value="1"/>
</dbReference>
<name>A0A512MGV7_9BACT</name>
<dbReference type="InterPro" id="IPR050583">
    <property type="entry name" value="Mycobacterial_A85_antigen"/>
</dbReference>
<dbReference type="Proteomes" id="UP000321577">
    <property type="component" value="Unassembled WGS sequence"/>
</dbReference>
<keyword evidence="1" id="KW-0732">Signal</keyword>
<dbReference type="RefSeq" id="WP_146855398.1">
    <property type="nucleotide sequence ID" value="NZ_BKAG01000064.1"/>
</dbReference>
<dbReference type="Pfam" id="PF02922">
    <property type="entry name" value="CBM_48"/>
    <property type="match status" value="1"/>
</dbReference>
<dbReference type="InterPro" id="IPR029058">
    <property type="entry name" value="AB_hydrolase_fold"/>
</dbReference>
<feature type="signal peptide" evidence="1">
    <location>
        <begin position="1"/>
        <end position="22"/>
    </location>
</feature>
<evidence type="ECO:0000259" key="2">
    <source>
        <dbReference type="Pfam" id="PF02922"/>
    </source>
</evidence>
<dbReference type="Gene3D" id="3.40.50.1820">
    <property type="entry name" value="alpha/beta hydrolase"/>
    <property type="match status" value="1"/>
</dbReference>
<dbReference type="GO" id="GO:0005975">
    <property type="term" value="P:carbohydrate metabolic process"/>
    <property type="evidence" value="ECO:0007669"/>
    <property type="project" value="InterPro"/>
</dbReference>
<gene>
    <name evidence="3" type="ORF">BGE01nite_52590</name>
</gene>
<sequence length="367" mass="40672">MTSFNHLALLGIMACLPLGAWAQRAAPIVSPEIGEKGSVVFRLKAGKAQEVALRGQWDQKPVAMTKDSEGVWSVTVPEVKAGVWEYSFIVDGMSMIDPTNPAQKPQRISTSSILQIPGTPPLVWDFQEVPHGTVHQHSYLSKSLGRRRELWVYTPPGYEADAQTQYPLLVLQHGSGDRHDGWVTHGKAHWILDNLIHEKKAVPMIVVMIDGHPLGMVPREMADRRGASLAAFKTELMSESLPLVKSTYRVSSKREDHAIAGLSMGGWQSLSTGMTHLDDFGTIGSFSGAVDEKEIQAALDDAKGTNAKLKLLWIACGEKDFLLEKNQQLVATLKAKGIQHEWRLTPGDHSWPVWRDYLAEFAPKLFR</sequence>
<dbReference type="InterPro" id="IPR014756">
    <property type="entry name" value="Ig_E-set"/>
</dbReference>
<comment type="caution">
    <text evidence="3">The sequence shown here is derived from an EMBL/GenBank/DDBJ whole genome shotgun (WGS) entry which is preliminary data.</text>
</comment>
<dbReference type="InterPro" id="IPR004193">
    <property type="entry name" value="Glyco_hydro_13_N"/>
</dbReference>
<dbReference type="PANTHER" id="PTHR48098">
    <property type="entry name" value="ENTEROCHELIN ESTERASE-RELATED"/>
    <property type="match status" value="1"/>
</dbReference>
<accession>A0A512MGV7</accession>
<organism evidence="3 4">
    <name type="scientific">Brevifollis gellanilyticus</name>
    <dbReference type="NCBI Taxonomy" id="748831"/>
    <lineage>
        <taxon>Bacteria</taxon>
        <taxon>Pseudomonadati</taxon>
        <taxon>Verrucomicrobiota</taxon>
        <taxon>Verrucomicrobiia</taxon>
        <taxon>Verrucomicrobiales</taxon>
        <taxon>Verrucomicrobiaceae</taxon>
    </lineage>
</organism>
<feature type="domain" description="Glycoside hydrolase family 13 N-terminal" evidence="2">
    <location>
        <begin position="35"/>
        <end position="94"/>
    </location>
</feature>
<dbReference type="GO" id="GO:0016747">
    <property type="term" value="F:acyltransferase activity, transferring groups other than amino-acyl groups"/>
    <property type="evidence" value="ECO:0007669"/>
    <property type="project" value="TreeGrafter"/>
</dbReference>
<evidence type="ECO:0000313" key="4">
    <source>
        <dbReference type="Proteomes" id="UP000321577"/>
    </source>
</evidence>
<dbReference type="GO" id="GO:0004553">
    <property type="term" value="F:hydrolase activity, hydrolyzing O-glycosyl compounds"/>
    <property type="evidence" value="ECO:0007669"/>
    <property type="project" value="InterPro"/>
</dbReference>
<dbReference type="SUPFAM" id="SSF53474">
    <property type="entry name" value="alpha/beta-Hydrolases"/>
    <property type="match status" value="1"/>
</dbReference>
<evidence type="ECO:0000313" key="3">
    <source>
        <dbReference type="EMBL" id="GEP45968.1"/>
    </source>
</evidence>
<dbReference type="OrthoDB" id="9803578at2"/>
<dbReference type="Gene3D" id="2.60.40.10">
    <property type="entry name" value="Immunoglobulins"/>
    <property type="match status" value="1"/>
</dbReference>
<dbReference type="EMBL" id="BKAG01000064">
    <property type="protein sequence ID" value="GEP45968.1"/>
    <property type="molecule type" value="Genomic_DNA"/>
</dbReference>
<evidence type="ECO:0000256" key="1">
    <source>
        <dbReference type="SAM" id="SignalP"/>
    </source>
</evidence>
<dbReference type="SUPFAM" id="SSF81296">
    <property type="entry name" value="E set domains"/>
    <property type="match status" value="1"/>
</dbReference>